<evidence type="ECO:0000313" key="1">
    <source>
        <dbReference type="EMBL" id="GAF68860.1"/>
    </source>
</evidence>
<organism evidence="1">
    <name type="scientific">marine sediment metagenome</name>
    <dbReference type="NCBI Taxonomy" id="412755"/>
    <lineage>
        <taxon>unclassified sequences</taxon>
        <taxon>metagenomes</taxon>
        <taxon>ecological metagenomes</taxon>
    </lineage>
</organism>
<comment type="caution">
    <text evidence="1">The sequence shown here is derived from an EMBL/GenBank/DDBJ whole genome shotgun (WGS) entry which is preliminary data.</text>
</comment>
<reference evidence="1" key="1">
    <citation type="journal article" date="2014" name="Front. Microbiol.">
        <title>High frequency of phylogenetically diverse reductive dehalogenase-homologous genes in deep subseafloor sedimentary metagenomes.</title>
        <authorList>
            <person name="Kawai M."/>
            <person name="Futagami T."/>
            <person name="Toyoda A."/>
            <person name="Takaki Y."/>
            <person name="Nishi S."/>
            <person name="Hori S."/>
            <person name="Arai W."/>
            <person name="Tsubouchi T."/>
            <person name="Morono Y."/>
            <person name="Uchiyama I."/>
            <person name="Ito T."/>
            <person name="Fujiyama A."/>
            <person name="Inagaki F."/>
            <person name="Takami H."/>
        </authorList>
    </citation>
    <scope>NUCLEOTIDE SEQUENCE</scope>
    <source>
        <strain evidence="1">Expedition CK06-06</strain>
    </source>
</reference>
<feature type="non-terminal residue" evidence="1">
    <location>
        <position position="1"/>
    </location>
</feature>
<accession>X0SYG6</accession>
<dbReference type="EMBL" id="BARS01003825">
    <property type="protein sequence ID" value="GAF68860.1"/>
    <property type="molecule type" value="Genomic_DNA"/>
</dbReference>
<gene>
    <name evidence="1" type="ORF">S01H1_07417</name>
</gene>
<sequence length="47" mass="5456">TITEDEIIAEELVKLQDRLNQLEAKEDYEAASIVANKIKHLKNKYNL</sequence>
<protein>
    <recommendedName>
        <fullName evidence="2">UVR domain-containing protein</fullName>
    </recommendedName>
</protein>
<dbReference type="AlphaFoldDB" id="X0SYG6"/>
<name>X0SYG6_9ZZZZ</name>
<proteinExistence type="predicted"/>
<evidence type="ECO:0008006" key="2">
    <source>
        <dbReference type="Google" id="ProtNLM"/>
    </source>
</evidence>